<dbReference type="EMBL" id="QKYN01000097">
    <property type="protein sequence ID" value="RAG83020.1"/>
    <property type="molecule type" value="Genomic_DNA"/>
</dbReference>
<evidence type="ECO:0000256" key="3">
    <source>
        <dbReference type="ARBA" id="ARBA00023239"/>
    </source>
</evidence>
<evidence type="ECO:0000259" key="5">
    <source>
        <dbReference type="Pfam" id="PF00117"/>
    </source>
</evidence>
<dbReference type="Proteomes" id="UP000248889">
    <property type="component" value="Unassembled WGS sequence"/>
</dbReference>
<dbReference type="Gene3D" id="3.40.50.880">
    <property type="match status" value="1"/>
</dbReference>
<keyword evidence="3" id="KW-0456">Lyase</keyword>
<name>A0A2X0K6Z9_9ACTN</name>
<dbReference type="SUPFAM" id="SSF56322">
    <property type="entry name" value="ADC synthase"/>
    <property type="match status" value="1"/>
</dbReference>
<dbReference type="AlphaFoldDB" id="A0A2X0K6Z9"/>
<evidence type="ECO:0000256" key="2">
    <source>
        <dbReference type="ARBA" id="ARBA00022962"/>
    </source>
</evidence>
<dbReference type="CDD" id="cd01743">
    <property type="entry name" value="GATase1_Anthranilate_Synthase"/>
    <property type="match status" value="1"/>
</dbReference>
<dbReference type="SUPFAM" id="SSF52317">
    <property type="entry name" value="Class I glutamine amidotransferase-like"/>
    <property type="match status" value="1"/>
</dbReference>
<comment type="catalytic activity">
    <reaction evidence="4">
        <text>chorismate + L-glutamine = anthranilate + pyruvate + L-glutamate + H(+)</text>
        <dbReference type="Rhea" id="RHEA:21732"/>
        <dbReference type="ChEBI" id="CHEBI:15361"/>
        <dbReference type="ChEBI" id="CHEBI:15378"/>
        <dbReference type="ChEBI" id="CHEBI:16567"/>
        <dbReference type="ChEBI" id="CHEBI:29748"/>
        <dbReference type="ChEBI" id="CHEBI:29985"/>
        <dbReference type="ChEBI" id="CHEBI:58359"/>
        <dbReference type="EC" id="4.1.3.27"/>
    </reaction>
</comment>
<dbReference type="InterPro" id="IPR015890">
    <property type="entry name" value="Chorismate_C"/>
</dbReference>
<dbReference type="EC" id="4.1.3.27" evidence="1"/>
<dbReference type="PRINTS" id="PR00097">
    <property type="entry name" value="ANTSNTHASEII"/>
</dbReference>
<dbReference type="InterPro" id="IPR029062">
    <property type="entry name" value="Class_I_gatase-like"/>
</dbReference>
<dbReference type="InterPro" id="IPR019999">
    <property type="entry name" value="Anth_synth_I-like"/>
</dbReference>
<feature type="domain" description="Glutamine amidotransferase" evidence="5">
    <location>
        <begin position="470"/>
        <end position="650"/>
    </location>
</feature>
<dbReference type="InterPro" id="IPR017926">
    <property type="entry name" value="GATASE"/>
</dbReference>
<dbReference type="Pfam" id="PF00117">
    <property type="entry name" value="GATase"/>
    <property type="match status" value="1"/>
</dbReference>
<dbReference type="PROSITE" id="PS51273">
    <property type="entry name" value="GATASE_TYPE_1"/>
    <property type="match status" value="1"/>
</dbReference>
<dbReference type="InterPro" id="IPR006221">
    <property type="entry name" value="TrpG/PapA_dom"/>
</dbReference>
<dbReference type="PANTHER" id="PTHR11236:SF49">
    <property type="entry name" value="ANTHRANILATE SYNTHASE COMPONENT 1"/>
    <property type="match status" value="1"/>
</dbReference>
<keyword evidence="8" id="KW-1185">Reference proteome</keyword>
<evidence type="ECO:0000256" key="1">
    <source>
        <dbReference type="ARBA" id="ARBA00012266"/>
    </source>
</evidence>
<dbReference type="RefSeq" id="WP_111504293.1">
    <property type="nucleotide sequence ID" value="NZ_QKYN01000097.1"/>
</dbReference>
<gene>
    <name evidence="7" type="ORF">DN069_24425</name>
</gene>
<dbReference type="Gene3D" id="3.60.120.10">
    <property type="entry name" value="Anthranilate synthase"/>
    <property type="match status" value="1"/>
</dbReference>
<proteinExistence type="predicted"/>
<comment type="caution">
    <text evidence="7">The sequence shown here is derived from an EMBL/GenBank/DDBJ whole genome shotgun (WGS) entry which is preliminary data.</text>
</comment>
<evidence type="ECO:0000256" key="4">
    <source>
        <dbReference type="ARBA" id="ARBA00047683"/>
    </source>
</evidence>
<dbReference type="PRINTS" id="PR00096">
    <property type="entry name" value="GATASE"/>
</dbReference>
<reference evidence="7 8" key="1">
    <citation type="submission" date="2018-06" db="EMBL/GenBank/DDBJ databases">
        <title>Streptacidiphilus pinicola sp. nov., isolated from pine grove soil.</title>
        <authorList>
            <person name="Roh S.G."/>
            <person name="Park S."/>
            <person name="Kim M.-K."/>
            <person name="Yun B.-R."/>
            <person name="Park J."/>
            <person name="Kim M.J."/>
            <person name="Kim Y.S."/>
            <person name="Kim S.B."/>
        </authorList>
    </citation>
    <scope>NUCLEOTIDE SEQUENCE [LARGE SCALE GENOMIC DNA]</scope>
    <source>
        <strain evidence="7 8">MMS16-CNU450</strain>
    </source>
</reference>
<organism evidence="7 8">
    <name type="scientific">Streptacidiphilus pinicola</name>
    <dbReference type="NCBI Taxonomy" id="2219663"/>
    <lineage>
        <taxon>Bacteria</taxon>
        <taxon>Bacillati</taxon>
        <taxon>Actinomycetota</taxon>
        <taxon>Actinomycetes</taxon>
        <taxon>Kitasatosporales</taxon>
        <taxon>Streptomycetaceae</taxon>
        <taxon>Streptacidiphilus</taxon>
    </lineage>
</organism>
<protein>
    <recommendedName>
        <fullName evidence="1">anthranilate synthase</fullName>
        <ecNumber evidence="1">4.1.3.27</ecNumber>
    </recommendedName>
</protein>
<dbReference type="GO" id="GO:0000162">
    <property type="term" value="P:L-tryptophan biosynthetic process"/>
    <property type="evidence" value="ECO:0007669"/>
    <property type="project" value="TreeGrafter"/>
</dbReference>
<evidence type="ECO:0000313" key="7">
    <source>
        <dbReference type="EMBL" id="RAG83020.1"/>
    </source>
</evidence>
<feature type="domain" description="Chorismate-utilising enzyme C-terminal" evidence="6">
    <location>
        <begin position="137"/>
        <end position="395"/>
    </location>
</feature>
<dbReference type="OrthoDB" id="8594609at2"/>
<evidence type="ECO:0000259" key="6">
    <source>
        <dbReference type="Pfam" id="PF00425"/>
    </source>
</evidence>
<sequence>MTDSPEHARGALLERILAGSWDQVPAFALLHRPETGRADTVDLLVGEVAEVAALSDIPLRTDGADKAAGTGRVEHEVLALIPYRQIAERGFAATDDGSPLLALSVHAQETLPLPWLLDHLPQAQIALSGGDFDVADTDYAETVRQIIREEIGRGEGANFVIRRSFVADITNWSVAAALTFFRRLLEHERGAYWTFVVHTGDRTFVGATPERHVSLAEGVAVMNPISGTYRYPVTGPTLWGVLSFLADPKEAGELYMVVDEELKMMARISPAGVRVRGPHLMQMARLAHTEYFIEGETTRDVRDILRETLFAPTVTGSPLESAAKVIRRHEPQGRGYYSGVMALIGRDAEGGRTLDSSILIRTADIDATGRVRIGVGATLVRDSDPDSEVAETRAKAAGLLAALRGGGAYLEAPGLPTEAERAAAQAPDLSEHPEVLRALAARNDALAPFWLESAQERRRPLPLLEGRRVLIVDAEDTFTAMWDQQLRSLGLDVTVRRFDEEYWPNGYDLVVLGPGPGDPQELDHPKIAHLRGVTRRLLRTGTPFLSVCLSHQVLCTVLGFDLVRRERPNQGVQKKIDLFGRTQLVGFYNTFAGRSDADVVETDGPAGTVRVCRDPETGQIHALRGEGFRSVQFHPESVLSQDGLSIITDMLTCLLGG</sequence>
<dbReference type="GO" id="GO:0004049">
    <property type="term" value="F:anthranilate synthase activity"/>
    <property type="evidence" value="ECO:0007669"/>
    <property type="project" value="UniProtKB-EC"/>
</dbReference>
<dbReference type="PANTHER" id="PTHR11236">
    <property type="entry name" value="AMINOBENZOATE/ANTHRANILATE SYNTHASE"/>
    <property type="match status" value="1"/>
</dbReference>
<dbReference type="Pfam" id="PF00425">
    <property type="entry name" value="Chorismate_bind"/>
    <property type="match status" value="1"/>
</dbReference>
<keyword evidence="2" id="KW-0315">Glutamine amidotransferase</keyword>
<evidence type="ECO:0000313" key="8">
    <source>
        <dbReference type="Proteomes" id="UP000248889"/>
    </source>
</evidence>
<dbReference type="InterPro" id="IPR005801">
    <property type="entry name" value="ADC_synthase"/>
</dbReference>
<accession>A0A2X0K6Z9</accession>